<dbReference type="EMBL" id="JACHVC010000006">
    <property type="protein sequence ID" value="MBC2605553.1"/>
    <property type="molecule type" value="Genomic_DNA"/>
</dbReference>
<organism evidence="5 6">
    <name type="scientific">Pelagicoccus albus</name>
    <dbReference type="NCBI Taxonomy" id="415222"/>
    <lineage>
        <taxon>Bacteria</taxon>
        <taxon>Pseudomonadati</taxon>
        <taxon>Verrucomicrobiota</taxon>
        <taxon>Opitutia</taxon>
        <taxon>Puniceicoccales</taxon>
        <taxon>Pelagicoccaceae</taxon>
        <taxon>Pelagicoccus</taxon>
    </lineage>
</organism>
<dbReference type="Gene3D" id="3.40.50.720">
    <property type="entry name" value="NAD(P)-binding Rossmann-like Domain"/>
    <property type="match status" value="1"/>
</dbReference>
<dbReference type="Proteomes" id="UP000526501">
    <property type="component" value="Unassembled WGS sequence"/>
</dbReference>
<dbReference type="GO" id="GO:0000166">
    <property type="term" value="F:nucleotide binding"/>
    <property type="evidence" value="ECO:0007669"/>
    <property type="project" value="InterPro"/>
</dbReference>
<evidence type="ECO:0000313" key="5">
    <source>
        <dbReference type="EMBL" id="MBC2605553.1"/>
    </source>
</evidence>
<dbReference type="InterPro" id="IPR036291">
    <property type="entry name" value="NAD(P)-bd_dom_sf"/>
</dbReference>
<name>A0A7X1E7W1_9BACT</name>
<evidence type="ECO:0000256" key="1">
    <source>
        <dbReference type="ARBA" id="ARBA00010928"/>
    </source>
</evidence>
<evidence type="ECO:0000259" key="4">
    <source>
        <dbReference type="Pfam" id="PF22725"/>
    </source>
</evidence>
<feature type="domain" description="Gfo/Idh/MocA-like oxidoreductase N-terminal" evidence="3">
    <location>
        <begin position="4"/>
        <end position="122"/>
    </location>
</feature>
<dbReference type="RefSeq" id="WP_185659427.1">
    <property type="nucleotide sequence ID" value="NZ_CAWPOO010000006.1"/>
</dbReference>
<dbReference type="GO" id="GO:0016491">
    <property type="term" value="F:oxidoreductase activity"/>
    <property type="evidence" value="ECO:0007669"/>
    <property type="project" value="UniProtKB-KW"/>
</dbReference>
<comment type="similarity">
    <text evidence="1">Belongs to the Gfo/Idh/MocA family.</text>
</comment>
<dbReference type="Pfam" id="PF22725">
    <property type="entry name" value="GFO_IDH_MocA_C3"/>
    <property type="match status" value="1"/>
</dbReference>
<gene>
    <name evidence="5" type="ORF">H5P27_05805</name>
</gene>
<dbReference type="Pfam" id="PF01408">
    <property type="entry name" value="GFO_IDH_MocA"/>
    <property type="match status" value="1"/>
</dbReference>
<comment type="caution">
    <text evidence="5">The sequence shown here is derived from an EMBL/GenBank/DDBJ whole genome shotgun (WGS) entry which is preliminary data.</text>
</comment>
<dbReference type="AlphaFoldDB" id="A0A7X1E7W1"/>
<evidence type="ECO:0000313" key="6">
    <source>
        <dbReference type="Proteomes" id="UP000526501"/>
    </source>
</evidence>
<proteinExistence type="inferred from homology"/>
<dbReference type="SUPFAM" id="SSF55347">
    <property type="entry name" value="Glyceraldehyde-3-phosphate dehydrogenase-like, C-terminal domain"/>
    <property type="match status" value="1"/>
</dbReference>
<dbReference type="Gene3D" id="3.30.360.10">
    <property type="entry name" value="Dihydrodipicolinate Reductase, domain 2"/>
    <property type="match status" value="1"/>
</dbReference>
<feature type="domain" description="GFO/IDH/MocA-like oxidoreductase" evidence="4">
    <location>
        <begin position="133"/>
        <end position="256"/>
    </location>
</feature>
<evidence type="ECO:0000259" key="3">
    <source>
        <dbReference type="Pfam" id="PF01408"/>
    </source>
</evidence>
<keyword evidence="2" id="KW-0560">Oxidoreductase</keyword>
<dbReference type="InterPro" id="IPR055170">
    <property type="entry name" value="GFO_IDH_MocA-like_dom"/>
</dbReference>
<accession>A0A7X1E7W1</accession>
<dbReference type="InterPro" id="IPR050984">
    <property type="entry name" value="Gfo/Idh/MocA_domain"/>
</dbReference>
<dbReference type="PANTHER" id="PTHR22604">
    <property type="entry name" value="OXIDOREDUCTASES"/>
    <property type="match status" value="1"/>
</dbReference>
<protein>
    <submittedName>
        <fullName evidence="5">Gfo/Idh/MocA family oxidoreductase</fullName>
    </submittedName>
</protein>
<keyword evidence="6" id="KW-1185">Reference proteome</keyword>
<dbReference type="PANTHER" id="PTHR22604:SF105">
    <property type="entry name" value="TRANS-1,2-DIHYDROBENZENE-1,2-DIOL DEHYDROGENASE"/>
    <property type="match status" value="1"/>
</dbReference>
<sequence>MKKLRWGIIATGFIAGRFATGLRTSNTGKLVAVSSRTLSGAENFAKEHGCPKAYGSYSALLNDDDVDAVYIATPHPFHMQVAVAAAESGKHILCEKPIGMNIQEMETIMAAAKVARVTLMEAYMYRCHPQSTRVVELIKSGEIGDVKLVQATFGYHAPFDPEGRLFAKKLGGGGILDVGGYPASFACMVADAVSGKNNTAVELKGCVGTIDPRCKTDTLAIANLEFENGIAAQISCSTLLSQVNTARIHGTKGWIEVPYPWVVNPDGGEWTLSLVREDQEQAEHISGYEARGLYGIEADCFHQLVLGKTPEAPCMSPSDTLRVNTILENWLKGIS</sequence>
<dbReference type="SUPFAM" id="SSF51735">
    <property type="entry name" value="NAD(P)-binding Rossmann-fold domains"/>
    <property type="match status" value="1"/>
</dbReference>
<evidence type="ECO:0000256" key="2">
    <source>
        <dbReference type="ARBA" id="ARBA00023002"/>
    </source>
</evidence>
<reference evidence="5 6" key="1">
    <citation type="submission" date="2020-07" db="EMBL/GenBank/DDBJ databases">
        <authorList>
            <person name="Feng X."/>
        </authorList>
    </citation>
    <scope>NUCLEOTIDE SEQUENCE [LARGE SCALE GENOMIC DNA]</scope>
    <source>
        <strain evidence="5 6">JCM23202</strain>
    </source>
</reference>
<dbReference type="InterPro" id="IPR000683">
    <property type="entry name" value="Gfo/Idh/MocA-like_OxRdtase_N"/>
</dbReference>